<dbReference type="InterPro" id="IPR002136">
    <property type="entry name" value="Ribosomal_uL4"/>
</dbReference>
<accession>A0A1G4NVB6</accession>
<keyword evidence="6 8" id="KW-0687">Ribonucleoprotein</keyword>
<keyword evidence="4 8" id="KW-0694">RNA-binding</keyword>
<comment type="function">
    <text evidence="1 8">Probably binds the 23S rRNA.</text>
</comment>
<dbReference type="GO" id="GO:0005840">
    <property type="term" value="C:ribosome"/>
    <property type="evidence" value="ECO:0007669"/>
    <property type="project" value="UniProtKB-KW"/>
</dbReference>
<evidence type="ECO:0000256" key="5">
    <source>
        <dbReference type="ARBA" id="ARBA00022980"/>
    </source>
</evidence>
<evidence type="ECO:0000256" key="3">
    <source>
        <dbReference type="ARBA" id="ARBA00022730"/>
    </source>
</evidence>
<feature type="region of interest" description="Disordered" evidence="9">
    <location>
        <begin position="56"/>
        <end position="81"/>
    </location>
</feature>
<protein>
    <recommendedName>
        <fullName evidence="7 8">Large ribosomal subunit protein uL4c</fullName>
    </recommendedName>
</protein>
<evidence type="ECO:0000256" key="2">
    <source>
        <dbReference type="ARBA" id="ARBA00010528"/>
    </source>
</evidence>
<keyword evidence="5 8" id="KW-0689">Ribosomal protein</keyword>
<dbReference type="GeneID" id="29999348"/>
<dbReference type="EMBL" id="LT622869">
    <property type="protein sequence ID" value="SCW22612.1"/>
    <property type="molecule type" value="Genomic_DNA"/>
</dbReference>
<dbReference type="HAMAP" id="MF_01328_B">
    <property type="entry name" value="Ribosomal_uL4_B"/>
    <property type="match status" value="1"/>
</dbReference>
<dbReference type="InterPro" id="IPR013005">
    <property type="entry name" value="Ribosomal_uL4-like"/>
</dbReference>
<evidence type="ECO:0000256" key="6">
    <source>
        <dbReference type="ARBA" id="ARBA00023274"/>
    </source>
</evidence>
<comment type="subunit">
    <text evidence="8">Part of the 50S ribosomal subunit.</text>
</comment>
<dbReference type="GO" id="GO:0009507">
    <property type="term" value="C:chloroplast"/>
    <property type="evidence" value="ECO:0007669"/>
    <property type="project" value="UniProtKB-SubCell"/>
</dbReference>
<evidence type="ECO:0000256" key="8">
    <source>
        <dbReference type="HAMAP-Rule" id="MF_01328"/>
    </source>
</evidence>
<geneLocation type="chloroplast" evidence="10"/>
<dbReference type="PANTHER" id="PTHR10746:SF17">
    <property type="entry name" value="LARGE RIBOSOMAL SUBUNIT PROTEIN UL4C"/>
    <property type="match status" value="1"/>
</dbReference>
<reference evidence="10" key="1">
    <citation type="submission" date="2016-10" db="EMBL/GenBank/DDBJ databases">
        <title>Chloroplast genomes as a tool to resolve red algal phylogenies: a case study in the Nemaliales.</title>
        <authorList>
            <person name="Costa J.F."/>
            <person name="Lin S.M."/>
            <person name="Macaya E.C."/>
            <person name="Fernandez-Garcia C."/>
            <person name="Verbruggen H."/>
        </authorList>
    </citation>
    <scope>NUCLEOTIDE SEQUENCE</scope>
</reference>
<dbReference type="RefSeq" id="YP_009314358.1">
    <property type="nucleotide sequence ID" value="NC_031661.1"/>
</dbReference>
<feature type="compositionally biased region" description="Basic residues" evidence="9">
    <location>
        <begin position="64"/>
        <end position="75"/>
    </location>
</feature>
<organism evidence="10">
    <name type="scientific">Liagora harveyana</name>
    <dbReference type="NCBI Taxonomy" id="406718"/>
    <lineage>
        <taxon>Eukaryota</taxon>
        <taxon>Rhodophyta</taxon>
        <taxon>Florideophyceae</taxon>
        <taxon>Nemaliophycidae</taxon>
        <taxon>Nemaliales</taxon>
        <taxon>Liagoraceae</taxon>
        <taxon>Liagora</taxon>
    </lineage>
</organism>
<dbReference type="GO" id="GO:0019843">
    <property type="term" value="F:rRNA binding"/>
    <property type="evidence" value="ECO:0007669"/>
    <property type="project" value="UniProtKB-UniRule"/>
</dbReference>
<dbReference type="GO" id="GO:0003735">
    <property type="term" value="F:structural constituent of ribosome"/>
    <property type="evidence" value="ECO:0007669"/>
    <property type="project" value="InterPro"/>
</dbReference>
<sequence>MSTTKNISYTVYKDNVKTDDKRIFTVNVSAENPGYIVHRGLVKQLEEKRQGTACTKTRKEVRGGGKKPWKQKGTGKARAGSIRSPLWRGGGVIFGPKPKEYTLKLNTKEKRLALRNILYNKQDCTILISDTELSFDTAKTQEALGKLAALGIPKNQKTLIVVNQKPRNLYLATRNLANVELIKANNLNIKSLLNAKYLLITEESMGIIKEVYHAEK</sequence>
<evidence type="ECO:0000256" key="4">
    <source>
        <dbReference type="ARBA" id="ARBA00022884"/>
    </source>
</evidence>
<dbReference type="GO" id="GO:0006412">
    <property type="term" value="P:translation"/>
    <property type="evidence" value="ECO:0007669"/>
    <property type="project" value="UniProtKB-UniRule"/>
</dbReference>
<proteinExistence type="inferred from homology"/>
<dbReference type="InterPro" id="IPR023574">
    <property type="entry name" value="Ribosomal_uL4_dom_sf"/>
</dbReference>
<comment type="similarity">
    <text evidence="2 8">Belongs to the universal ribosomal protein uL4 family.</text>
</comment>
<comment type="subcellular location">
    <subcellularLocation>
        <location evidence="8">Plastid</location>
        <location evidence="8">Chloroplast</location>
    </subcellularLocation>
</comment>
<evidence type="ECO:0000313" key="10">
    <source>
        <dbReference type="EMBL" id="SCW22612.1"/>
    </source>
</evidence>
<evidence type="ECO:0000256" key="1">
    <source>
        <dbReference type="ARBA" id="ARBA00004083"/>
    </source>
</evidence>
<reference evidence="10" key="2">
    <citation type="submission" date="2016-10" db="EMBL/GenBank/DDBJ databases">
        <authorList>
            <person name="de Groot N.N."/>
        </authorList>
    </citation>
    <scope>NUCLEOTIDE SEQUENCE</scope>
</reference>
<evidence type="ECO:0000256" key="7">
    <source>
        <dbReference type="ARBA" id="ARBA00035208"/>
    </source>
</evidence>
<keyword evidence="10" id="KW-0150">Chloroplast</keyword>
<dbReference type="GO" id="GO:1990904">
    <property type="term" value="C:ribonucleoprotein complex"/>
    <property type="evidence" value="ECO:0007669"/>
    <property type="project" value="UniProtKB-KW"/>
</dbReference>
<dbReference type="NCBIfam" id="TIGR03953">
    <property type="entry name" value="rplD_bact"/>
    <property type="match status" value="1"/>
</dbReference>
<evidence type="ECO:0000256" key="9">
    <source>
        <dbReference type="SAM" id="MobiDB-lite"/>
    </source>
</evidence>
<dbReference type="SUPFAM" id="SSF52166">
    <property type="entry name" value="Ribosomal protein L4"/>
    <property type="match status" value="1"/>
</dbReference>
<dbReference type="Pfam" id="PF00573">
    <property type="entry name" value="Ribosomal_L4"/>
    <property type="match status" value="1"/>
</dbReference>
<gene>
    <name evidence="8 10" type="primary">rpl4</name>
    <name evidence="10" type="ORF">J0237_163</name>
</gene>
<name>A0A1G4NVB6_9FLOR</name>
<dbReference type="AlphaFoldDB" id="A0A1G4NVB6"/>
<dbReference type="Gene3D" id="3.40.1370.10">
    <property type="match status" value="1"/>
</dbReference>
<dbReference type="PANTHER" id="PTHR10746">
    <property type="entry name" value="50S RIBOSOMAL PROTEIN L4"/>
    <property type="match status" value="1"/>
</dbReference>
<keyword evidence="3 8" id="KW-0699">rRNA-binding</keyword>
<keyword evidence="10" id="KW-0934">Plastid</keyword>